<feature type="domain" description="Cadherin" evidence="9">
    <location>
        <begin position="363"/>
        <end position="441"/>
    </location>
</feature>
<keyword evidence="11" id="KW-1185">Reference proteome</keyword>
<dbReference type="GO" id="GO:0016477">
    <property type="term" value="P:cell migration"/>
    <property type="evidence" value="ECO:0007669"/>
    <property type="project" value="TreeGrafter"/>
</dbReference>
<dbReference type="GO" id="GO:0008013">
    <property type="term" value="F:beta-catenin binding"/>
    <property type="evidence" value="ECO:0007669"/>
    <property type="project" value="TreeGrafter"/>
</dbReference>
<dbReference type="Gene3D" id="2.60.40.60">
    <property type="entry name" value="Cadherins"/>
    <property type="match status" value="3"/>
</dbReference>
<dbReference type="PROSITE" id="PS00232">
    <property type="entry name" value="CADHERIN_1"/>
    <property type="match status" value="1"/>
</dbReference>
<protein>
    <recommendedName>
        <fullName evidence="9">Cadherin domain-containing protein</fullName>
    </recommendedName>
</protein>
<reference evidence="10 11" key="1">
    <citation type="submission" date="2024-01" db="EMBL/GenBank/DDBJ databases">
        <title>The genome of the rayed Mediterranean limpet Patella caerulea (Linnaeus, 1758).</title>
        <authorList>
            <person name="Anh-Thu Weber A."/>
            <person name="Halstead-Nussloch G."/>
        </authorList>
    </citation>
    <scope>NUCLEOTIDE SEQUENCE [LARGE SCALE GENOMIC DNA]</scope>
    <source>
        <strain evidence="10">AATW-2023a</strain>
        <tissue evidence="10">Whole specimen</tissue>
    </source>
</reference>
<evidence type="ECO:0000256" key="5">
    <source>
        <dbReference type="PROSITE-ProRule" id="PRU00043"/>
    </source>
</evidence>
<dbReference type="InterPro" id="IPR020894">
    <property type="entry name" value="Cadherin_CS"/>
</dbReference>
<feature type="compositionally biased region" description="Basic and acidic residues" evidence="6">
    <location>
        <begin position="644"/>
        <end position="654"/>
    </location>
</feature>
<dbReference type="SUPFAM" id="SSF49313">
    <property type="entry name" value="Cadherin-like"/>
    <property type="match status" value="3"/>
</dbReference>
<evidence type="ECO:0000256" key="2">
    <source>
        <dbReference type="ARBA" id="ARBA00022737"/>
    </source>
</evidence>
<organism evidence="10 11">
    <name type="scientific">Patella caerulea</name>
    <name type="common">Rayed Mediterranean limpet</name>
    <dbReference type="NCBI Taxonomy" id="87958"/>
    <lineage>
        <taxon>Eukaryota</taxon>
        <taxon>Metazoa</taxon>
        <taxon>Spiralia</taxon>
        <taxon>Lophotrochozoa</taxon>
        <taxon>Mollusca</taxon>
        <taxon>Gastropoda</taxon>
        <taxon>Patellogastropoda</taxon>
        <taxon>Patelloidea</taxon>
        <taxon>Patellidae</taxon>
        <taxon>Patella</taxon>
    </lineage>
</organism>
<feature type="region of interest" description="Disordered" evidence="6">
    <location>
        <begin position="609"/>
        <end position="761"/>
    </location>
</feature>
<dbReference type="EMBL" id="JAZGQO010000018">
    <property type="protein sequence ID" value="KAK6167547.1"/>
    <property type="molecule type" value="Genomic_DNA"/>
</dbReference>
<evidence type="ECO:0000256" key="7">
    <source>
        <dbReference type="SAM" id="Phobius"/>
    </source>
</evidence>
<feature type="transmembrane region" description="Helical" evidence="7">
    <location>
        <begin position="576"/>
        <end position="598"/>
    </location>
</feature>
<feature type="compositionally biased region" description="Pro residues" evidence="6">
    <location>
        <begin position="693"/>
        <end position="706"/>
    </location>
</feature>
<feature type="domain" description="Cadherin" evidence="9">
    <location>
        <begin position="275"/>
        <end position="341"/>
    </location>
</feature>
<sequence>MKNRHVLLTTLYILSYLNKSLTVPVIDNRPIVFNLFEGTVKNTELGCITCTPTTPGQPYDIKIQDVSPAIPCGSRCFGLWNKNPAPTLDFCMYFISSQGAPLSYQATQKYSITIVCRDDTADIATTIVDIQLIPNQPPRFPSPFDRGDISNTKSLTAGSTILLANAQDADVTSNNDVLSYFMAATPDQGLFEIGQTDGQIRLKQDTRQVCSITSPTILDITVRDNANAVDTKKTELHLADVPEVPSITNINKIIFVSESTPILTAIQTLTPSTTVSYNYEATPSTYTGYFIISANVLELSKQLNFEEETFINLTIYTHDGFCVGSNWLGISVNNVNDPPTLSTATTIFVENEGMVNFDPGFVAVDEDRGDRLIYSFLAASNVFAINPNTGRISSLGNLDLDILNIQSRDYILDVQVSDGVASSVSQIRVTIKDINDNRPVIVGASGYSYLRMDCNETELLGTMVAFDNDRGTNGMFGFTGGNSGPLTVTKDGRIFMVANPPTGGYFVQVSAVDHGTDPGPLTSTTQATVSLVVLPCPVPTTEFTTEVTTPLFTGKTTPILPIPDGQMNFFHRPENIPWLIAAGILGLLLLLLVFYVIYRLCCARELPPFPKRAVTTPPPARNLSKAKRRGGQKRTLSTQRKGQKNGDREVSTEKKKNKQQNGENSEKLNSERPRPSNQPDQPSRSRVINHFPDAPPRAPLANPPPRPSDDNRTMTPYKLDNEPISNDLYKPRTDNNPYEFWRGSSDDNIVSSRQIKVSPKN</sequence>
<dbReference type="InterPro" id="IPR002126">
    <property type="entry name" value="Cadherin-like_dom"/>
</dbReference>
<dbReference type="GO" id="GO:0007156">
    <property type="term" value="P:homophilic cell adhesion via plasma membrane adhesion molecules"/>
    <property type="evidence" value="ECO:0007669"/>
    <property type="project" value="InterPro"/>
</dbReference>
<evidence type="ECO:0000313" key="10">
    <source>
        <dbReference type="EMBL" id="KAK6167547.1"/>
    </source>
</evidence>
<dbReference type="GO" id="GO:0016342">
    <property type="term" value="C:catenin complex"/>
    <property type="evidence" value="ECO:0007669"/>
    <property type="project" value="TreeGrafter"/>
</dbReference>
<accession>A0AAN8FZR5</accession>
<feature type="compositionally biased region" description="Polar residues" evidence="6">
    <location>
        <begin position="675"/>
        <end position="686"/>
    </location>
</feature>
<keyword evidence="7" id="KW-0812">Transmembrane</keyword>
<keyword evidence="2" id="KW-0677">Repeat</keyword>
<dbReference type="GO" id="GO:0005509">
    <property type="term" value="F:calcium ion binding"/>
    <property type="evidence" value="ECO:0007669"/>
    <property type="project" value="UniProtKB-UniRule"/>
</dbReference>
<feature type="compositionally biased region" description="Basic and acidic residues" evidence="6">
    <location>
        <begin position="664"/>
        <end position="674"/>
    </location>
</feature>
<evidence type="ECO:0000256" key="8">
    <source>
        <dbReference type="SAM" id="SignalP"/>
    </source>
</evidence>
<dbReference type="GO" id="GO:0045296">
    <property type="term" value="F:cadherin binding"/>
    <property type="evidence" value="ECO:0007669"/>
    <property type="project" value="TreeGrafter"/>
</dbReference>
<keyword evidence="4 7" id="KW-0472">Membrane</keyword>
<name>A0AAN8FZR5_PATCE</name>
<keyword evidence="3 5" id="KW-0106">Calcium</keyword>
<evidence type="ECO:0000256" key="1">
    <source>
        <dbReference type="ARBA" id="ARBA00004370"/>
    </source>
</evidence>
<dbReference type="PANTHER" id="PTHR24027:SF438">
    <property type="entry name" value="CADHERIN 23"/>
    <property type="match status" value="1"/>
</dbReference>
<dbReference type="InterPro" id="IPR015919">
    <property type="entry name" value="Cadherin-like_sf"/>
</dbReference>
<proteinExistence type="predicted"/>
<gene>
    <name evidence="10" type="ORF">SNE40_021547</name>
</gene>
<evidence type="ECO:0000313" key="11">
    <source>
        <dbReference type="Proteomes" id="UP001347796"/>
    </source>
</evidence>
<evidence type="ECO:0000256" key="4">
    <source>
        <dbReference type="ARBA" id="ARBA00023136"/>
    </source>
</evidence>
<keyword evidence="8" id="KW-0732">Signal</keyword>
<feature type="signal peptide" evidence="8">
    <location>
        <begin position="1"/>
        <end position="22"/>
    </location>
</feature>
<evidence type="ECO:0000259" key="9">
    <source>
        <dbReference type="PROSITE" id="PS50268"/>
    </source>
</evidence>
<dbReference type="InterPro" id="IPR039808">
    <property type="entry name" value="Cadherin"/>
</dbReference>
<dbReference type="AlphaFoldDB" id="A0AAN8FZR5"/>
<feature type="compositionally biased region" description="Polar residues" evidence="6">
    <location>
        <begin position="746"/>
        <end position="761"/>
    </location>
</feature>
<comment type="subcellular location">
    <subcellularLocation>
        <location evidence="1">Membrane</location>
    </subcellularLocation>
</comment>
<dbReference type="PANTHER" id="PTHR24027">
    <property type="entry name" value="CADHERIN-23"/>
    <property type="match status" value="1"/>
</dbReference>
<dbReference type="PROSITE" id="PS50268">
    <property type="entry name" value="CADHERIN_2"/>
    <property type="match status" value="2"/>
</dbReference>
<evidence type="ECO:0000256" key="3">
    <source>
        <dbReference type="ARBA" id="ARBA00022837"/>
    </source>
</evidence>
<feature type="chain" id="PRO_5042818016" description="Cadherin domain-containing protein" evidence="8">
    <location>
        <begin position="23"/>
        <end position="761"/>
    </location>
</feature>
<keyword evidence="7" id="KW-1133">Transmembrane helix</keyword>
<comment type="caution">
    <text evidence="10">The sequence shown here is derived from an EMBL/GenBank/DDBJ whole genome shotgun (WGS) entry which is preliminary data.</text>
</comment>
<evidence type="ECO:0000256" key="6">
    <source>
        <dbReference type="SAM" id="MobiDB-lite"/>
    </source>
</evidence>
<dbReference type="SMART" id="SM00112">
    <property type="entry name" value="CA"/>
    <property type="match status" value="3"/>
</dbReference>
<dbReference type="Proteomes" id="UP001347796">
    <property type="component" value="Unassembled WGS sequence"/>
</dbReference>
<dbReference type="CDD" id="cd11304">
    <property type="entry name" value="Cadherin_repeat"/>
    <property type="match status" value="4"/>
</dbReference>